<organism evidence="2 3">
    <name type="scientific">Nocardia jiangxiensis</name>
    <dbReference type="NCBI Taxonomy" id="282685"/>
    <lineage>
        <taxon>Bacteria</taxon>
        <taxon>Bacillati</taxon>
        <taxon>Actinomycetota</taxon>
        <taxon>Actinomycetes</taxon>
        <taxon>Mycobacteriales</taxon>
        <taxon>Nocardiaceae</taxon>
        <taxon>Nocardia</taxon>
    </lineage>
</organism>
<reference evidence="2 3" key="1">
    <citation type="submission" date="2024-10" db="EMBL/GenBank/DDBJ databases">
        <title>The Natural Products Discovery Center: Release of the First 8490 Sequenced Strains for Exploring Actinobacteria Biosynthetic Diversity.</title>
        <authorList>
            <person name="Kalkreuter E."/>
            <person name="Kautsar S.A."/>
            <person name="Yang D."/>
            <person name="Bader C.D."/>
            <person name="Teijaro C.N."/>
            <person name="Fluegel L."/>
            <person name="Davis C.M."/>
            <person name="Simpson J.R."/>
            <person name="Lauterbach L."/>
            <person name="Steele A.D."/>
            <person name="Gui C."/>
            <person name="Meng S."/>
            <person name="Li G."/>
            <person name="Viehrig K."/>
            <person name="Ye F."/>
            <person name="Su P."/>
            <person name="Kiefer A.F."/>
            <person name="Nichols A."/>
            <person name="Cepeda A.J."/>
            <person name="Yan W."/>
            <person name="Fan B."/>
            <person name="Jiang Y."/>
            <person name="Adhikari A."/>
            <person name="Zheng C.-J."/>
            <person name="Schuster L."/>
            <person name="Cowan T.M."/>
            <person name="Smanski M.J."/>
            <person name="Chevrette M.G."/>
            <person name="De Carvalho L.P.S."/>
            <person name="Shen B."/>
        </authorList>
    </citation>
    <scope>NUCLEOTIDE SEQUENCE [LARGE SCALE GENOMIC DNA]</scope>
    <source>
        <strain evidence="2 3">NPDC002593</strain>
    </source>
</reference>
<dbReference type="Gene3D" id="1.10.10.2840">
    <property type="entry name" value="PucR C-terminal helix-turn-helix domain"/>
    <property type="match status" value="1"/>
</dbReference>
<dbReference type="EMBL" id="JBIAQY010000002">
    <property type="protein sequence ID" value="MFF3567453.1"/>
    <property type="molecule type" value="Genomic_DNA"/>
</dbReference>
<dbReference type="Pfam" id="PF13556">
    <property type="entry name" value="HTH_30"/>
    <property type="match status" value="1"/>
</dbReference>
<evidence type="ECO:0000259" key="1">
    <source>
        <dbReference type="Pfam" id="PF13556"/>
    </source>
</evidence>
<dbReference type="PANTHER" id="PTHR33744">
    <property type="entry name" value="CARBOHYDRATE DIACID REGULATOR"/>
    <property type="match status" value="1"/>
</dbReference>
<proteinExistence type="predicted"/>
<dbReference type="InterPro" id="IPR051448">
    <property type="entry name" value="CdaR-like_regulators"/>
</dbReference>
<sequence length="399" mass="42444">MSVPGGEVPRLSALGADPSAVLRVVGYFDRFDESAANADTVVRAAALLAECPVGAVWSSGTTIRYDASGRLVPGASPPDAFGADPAVWLEPVGSVHPLHPVLLDRLRHCLLMVAVRLSLSGPLHLDDPALLEVVLSEKERREDRVRALRLLGIDPERAVRVFAVTGPATQDAVRIIAERMSVVRSAVIGATTAVLVLDSGPIRQISDDLNSAVVQSFPSFRSGAAGPRVGIGERVAPLAAASSWEQARRALRFASSTWQGRRVVAFERLGSLELLADLPVQRLLGTADMVRINGFAETEAGALAVDTLEAFCVFGSLRRTAAELHLHHSTVAARIAHVESVMGWNVDQALDRFCATLVLTVRRLALSSAELACGDPTRVGSGDAFRRRAADDPGAGDRR</sequence>
<dbReference type="InterPro" id="IPR025736">
    <property type="entry name" value="PucR_C-HTH_dom"/>
</dbReference>
<evidence type="ECO:0000313" key="2">
    <source>
        <dbReference type="EMBL" id="MFF3567453.1"/>
    </source>
</evidence>
<dbReference type="InterPro" id="IPR042070">
    <property type="entry name" value="PucR_C-HTH_sf"/>
</dbReference>
<evidence type="ECO:0000313" key="3">
    <source>
        <dbReference type="Proteomes" id="UP001601992"/>
    </source>
</evidence>
<comment type="caution">
    <text evidence="2">The sequence shown here is derived from an EMBL/GenBank/DDBJ whole genome shotgun (WGS) entry which is preliminary data.</text>
</comment>
<gene>
    <name evidence="2" type="ORF">ACFYXQ_06685</name>
</gene>
<name>A0ABW6RTW3_9NOCA</name>
<dbReference type="RefSeq" id="WP_373281951.1">
    <property type="nucleotide sequence ID" value="NZ_JBIAQY010000002.1"/>
</dbReference>
<protein>
    <submittedName>
        <fullName evidence="2">PucR family transcriptional regulator</fullName>
    </submittedName>
</protein>
<keyword evidence="3" id="KW-1185">Reference proteome</keyword>
<accession>A0ABW6RTW3</accession>
<feature type="domain" description="PucR C-terminal helix-turn-helix" evidence="1">
    <location>
        <begin position="305"/>
        <end position="359"/>
    </location>
</feature>
<dbReference type="Proteomes" id="UP001601992">
    <property type="component" value="Unassembled WGS sequence"/>
</dbReference>
<dbReference type="PANTHER" id="PTHR33744:SF7">
    <property type="entry name" value="PUCR FAMILY TRANSCRIPTIONAL REGULATOR"/>
    <property type="match status" value="1"/>
</dbReference>